<organism evidence="3 4">
    <name type="scientific">Cephus cinctus</name>
    <name type="common">Wheat stem sawfly</name>
    <dbReference type="NCBI Taxonomy" id="211228"/>
    <lineage>
        <taxon>Eukaryota</taxon>
        <taxon>Metazoa</taxon>
        <taxon>Ecdysozoa</taxon>
        <taxon>Arthropoda</taxon>
        <taxon>Hexapoda</taxon>
        <taxon>Insecta</taxon>
        <taxon>Pterygota</taxon>
        <taxon>Neoptera</taxon>
        <taxon>Endopterygota</taxon>
        <taxon>Hymenoptera</taxon>
        <taxon>Cephoidea</taxon>
        <taxon>Cephidae</taxon>
        <taxon>Cephus</taxon>
    </lineage>
</organism>
<feature type="compositionally biased region" description="Acidic residues" evidence="1">
    <location>
        <begin position="116"/>
        <end position="140"/>
    </location>
</feature>
<evidence type="ECO:0000313" key="4">
    <source>
        <dbReference type="RefSeq" id="XP_015601027.1"/>
    </source>
</evidence>
<reference evidence="4" key="1">
    <citation type="submission" date="2025-08" db="UniProtKB">
        <authorList>
            <consortium name="RefSeq"/>
        </authorList>
    </citation>
    <scope>IDENTIFICATION</scope>
</reference>
<feature type="region of interest" description="Disordered" evidence="1">
    <location>
        <begin position="31"/>
        <end position="75"/>
    </location>
</feature>
<sequence>MAKLAIFTCVLFLACISQVFTFPGLNLATGKTQTDGKSISSNVLTSSEESVESESADSSVSEDSDEVSEEDVVDAAVSPVSEDAGDTNNGGIRASMMKLITFLRNLFSFRSSGSSEDNEVSDNSETQVVDDEESSEDTEVEVTVVKTEDIEVSSNPDFIVDSKIIYDEVPDASEVLENWDETSN</sequence>
<dbReference type="GeneID" id="107270486"/>
<feature type="compositionally biased region" description="Acidic residues" evidence="1">
    <location>
        <begin position="49"/>
        <end position="73"/>
    </location>
</feature>
<keyword evidence="4" id="KW-0396">Initiation factor</keyword>
<dbReference type="Proteomes" id="UP000694920">
    <property type="component" value="Unplaced"/>
</dbReference>
<feature type="region of interest" description="Disordered" evidence="1">
    <location>
        <begin position="113"/>
        <end position="141"/>
    </location>
</feature>
<dbReference type="RefSeq" id="XP_015601027.1">
    <property type="nucleotide sequence ID" value="XM_015745541.2"/>
</dbReference>
<keyword evidence="3" id="KW-1185">Reference proteome</keyword>
<accession>A0AAJ7C3P0</accession>
<evidence type="ECO:0000256" key="1">
    <source>
        <dbReference type="SAM" id="MobiDB-lite"/>
    </source>
</evidence>
<dbReference type="KEGG" id="ccin:107270486"/>
<dbReference type="AlphaFoldDB" id="A0AAJ7C3P0"/>
<dbReference type="GO" id="GO:0003743">
    <property type="term" value="F:translation initiation factor activity"/>
    <property type="evidence" value="ECO:0007669"/>
    <property type="project" value="UniProtKB-KW"/>
</dbReference>
<name>A0AAJ7C3P0_CEPCN</name>
<feature type="compositionally biased region" description="Polar residues" evidence="1">
    <location>
        <begin position="31"/>
        <end position="45"/>
    </location>
</feature>
<protein>
    <submittedName>
        <fullName evidence="4">Eukaryotic translation initiation factor 3 subunit C</fullName>
    </submittedName>
</protein>
<feature type="signal peptide" evidence="2">
    <location>
        <begin position="1"/>
        <end position="21"/>
    </location>
</feature>
<keyword evidence="2" id="KW-0732">Signal</keyword>
<gene>
    <name evidence="4" type="primary">LOC107270486</name>
</gene>
<proteinExistence type="predicted"/>
<keyword evidence="4" id="KW-0648">Protein biosynthesis</keyword>
<evidence type="ECO:0000313" key="3">
    <source>
        <dbReference type="Proteomes" id="UP000694920"/>
    </source>
</evidence>
<dbReference type="PROSITE" id="PS51257">
    <property type="entry name" value="PROKAR_LIPOPROTEIN"/>
    <property type="match status" value="1"/>
</dbReference>
<feature type="chain" id="PRO_5042543158" evidence="2">
    <location>
        <begin position="22"/>
        <end position="184"/>
    </location>
</feature>
<evidence type="ECO:0000256" key="2">
    <source>
        <dbReference type="SAM" id="SignalP"/>
    </source>
</evidence>